<dbReference type="Proteomes" id="UP000479000">
    <property type="component" value="Unassembled WGS sequence"/>
</dbReference>
<reference evidence="1 2" key="1">
    <citation type="submission" date="2020-02" db="EMBL/GenBank/DDBJ databases">
        <authorList>
            <person name="Ferguson B K."/>
        </authorList>
    </citation>
    <scope>NUCLEOTIDE SEQUENCE [LARGE SCALE GENOMIC DNA]</scope>
</reference>
<organism evidence="1 2">
    <name type="scientific">Nesidiocoris tenuis</name>
    <dbReference type="NCBI Taxonomy" id="355587"/>
    <lineage>
        <taxon>Eukaryota</taxon>
        <taxon>Metazoa</taxon>
        <taxon>Ecdysozoa</taxon>
        <taxon>Arthropoda</taxon>
        <taxon>Hexapoda</taxon>
        <taxon>Insecta</taxon>
        <taxon>Pterygota</taxon>
        <taxon>Neoptera</taxon>
        <taxon>Paraneoptera</taxon>
        <taxon>Hemiptera</taxon>
        <taxon>Heteroptera</taxon>
        <taxon>Panheteroptera</taxon>
        <taxon>Cimicomorpha</taxon>
        <taxon>Miridae</taxon>
        <taxon>Dicyphina</taxon>
        <taxon>Nesidiocoris</taxon>
    </lineage>
</organism>
<feature type="non-terminal residue" evidence="1">
    <location>
        <position position="65"/>
    </location>
</feature>
<dbReference type="EMBL" id="CADCXU010021098">
    <property type="protein sequence ID" value="CAB0008889.1"/>
    <property type="molecule type" value="Genomic_DNA"/>
</dbReference>
<proteinExistence type="predicted"/>
<sequence length="65" mass="7750">MASKPNHPFELFLVSFDGIHYDYLRLPLEFFWFHFSAFDVTALLNCYHGALYWQFCMPLVACDPR</sequence>
<gene>
    <name evidence="1" type="ORF">NTEN_LOCUS14095</name>
</gene>
<name>A0A6H5H0L3_9HEMI</name>
<evidence type="ECO:0000313" key="2">
    <source>
        <dbReference type="Proteomes" id="UP000479000"/>
    </source>
</evidence>
<keyword evidence="2" id="KW-1185">Reference proteome</keyword>
<dbReference type="AlphaFoldDB" id="A0A6H5H0L3"/>
<evidence type="ECO:0000313" key="1">
    <source>
        <dbReference type="EMBL" id="CAB0008889.1"/>
    </source>
</evidence>
<accession>A0A6H5H0L3</accession>
<protein>
    <submittedName>
        <fullName evidence="1">Uncharacterized protein</fullName>
    </submittedName>
</protein>